<evidence type="ECO:0000313" key="4">
    <source>
        <dbReference type="Proteomes" id="UP000186806"/>
    </source>
</evidence>
<feature type="coiled-coil region" evidence="1">
    <location>
        <begin position="166"/>
        <end position="201"/>
    </location>
</feature>
<feature type="region of interest" description="Disordered" evidence="2">
    <location>
        <begin position="257"/>
        <end position="277"/>
    </location>
</feature>
<dbReference type="Pfam" id="PF03993">
    <property type="entry name" value="DUF349"/>
    <property type="match status" value="3"/>
</dbReference>
<comment type="caution">
    <text evidence="3">The sequence shown here is derived from an EMBL/GenBank/DDBJ whole genome shotgun (WGS) entry which is preliminary data.</text>
</comment>
<evidence type="ECO:0000313" key="3">
    <source>
        <dbReference type="EMBL" id="OLO13177.1"/>
    </source>
</evidence>
<protein>
    <recommendedName>
        <fullName evidence="5">DUF349 domain-containing protein</fullName>
    </recommendedName>
</protein>
<keyword evidence="1" id="KW-0175">Coiled coil</keyword>
<evidence type="ECO:0000256" key="2">
    <source>
        <dbReference type="SAM" id="MobiDB-lite"/>
    </source>
</evidence>
<name>A0A1Q8THL2_9GAMM</name>
<dbReference type="InterPro" id="IPR007139">
    <property type="entry name" value="DUF349"/>
</dbReference>
<dbReference type="AlphaFoldDB" id="A0A1Q8THL2"/>
<dbReference type="EMBL" id="MSDQ01000002">
    <property type="protein sequence ID" value="OLO13177.1"/>
    <property type="molecule type" value="Genomic_DNA"/>
</dbReference>
<feature type="region of interest" description="Disordered" evidence="2">
    <location>
        <begin position="724"/>
        <end position="749"/>
    </location>
</feature>
<evidence type="ECO:0008006" key="5">
    <source>
        <dbReference type="Google" id="ProtNLM"/>
    </source>
</evidence>
<reference evidence="3 4" key="1">
    <citation type="submission" date="2016-12" db="EMBL/GenBank/DDBJ databases">
        <title>Draft genome sequences of strains Salinicola socius SMB35, Salinicola sp. MH3R3-1 and Chromohalobacter sp. SMB17 from the Verkhnekamsk potash mining region of Russia.</title>
        <authorList>
            <person name="Mavrodi D.V."/>
            <person name="Olsson B.E."/>
            <person name="Korsakova E.S."/>
            <person name="Pyankova A."/>
            <person name="Mavrodi O.V."/>
            <person name="Plotnikova E.G."/>
        </authorList>
    </citation>
    <scope>NUCLEOTIDE SEQUENCE [LARGE SCALE GENOMIC DNA]</scope>
    <source>
        <strain evidence="3 4">SMB17</strain>
    </source>
</reference>
<dbReference type="Proteomes" id="UP000186806">
    <property type="component" value="Unassembled WGS sequence"/>
</dbReference>
<gene>
    <name evidence="3" type="ORF">BTW10_00945</name>
</gene>
<dbReference type="STRING" id="223900.GCA_000821045_02187"/>
<sequence length="920" mass="104565">MSGFFRRFFAPRWQHRDPSVRHAAIAQLDIHKSADRHALERLTHDADASVRREALAQFEDPSTLLEWLTTHDNPELRARLMQLLSGSVPGAPPLKQRLDLLDTLDDRDLLVQLVATGDNQELRLAALAKLDDEETLIQQARDNGIAVVRHAAAERVSSTEGLQRLAREARRDKIVTRKARERLQRQRADAAETQAQQATRQRLLEALEAHALHAWEPLYGARYRHLVREWEALTDTPSDAQERRFQEASQRCRKTLSDHDTEGHAQHQAIQRQDEATRTREALVEALEDAVTSLKQASQLTHQDIDSLRAQQRLHGERWLALSDHYPPEEDIQTRYAEAQAACQQIGDAWDRASTQAQALETALRDDHAAIDDCLAKIDWPHDLPPTPLLHEARQLRNAEAADESTPIDLSALRMDLDKLESQLDRGTLKTASRLYRQLRQRLDTLPNGSRGDLESHLKRLGARLAELRDWRGFVAGPKRTQLIESIEALAEDDESPDAERDRRHRQLVKEWAALGDAAATAELSQRFRNASQRIHAALNDWYQQRDAARTRNLEAREALCEQLEELIAHPDAQADPDVLRQIRDRAREQWQQFSPVPREHAKPLGQRFGHIRHELQTLIDRRATEIGEAKRGLIAEAEALMEADMPSSQRTEAAKALQSRWRELGRAAKGEEQMLWRHFRGLCDRIFAAREAERENRAQKAQARLESMQALIDRFDAWQPQSAADSETLESAVRDAEALEPLPGGRRSEGMRRRWQGIVRARRERLAQLVLAEQAERWTHLRPLLDTHVAADDASLRDEQTADVALPEGMPQDLQDAHTARNAARREGDSETANHVLSRLVVQVALLADEPVAEQEEPLRLEVQVARLNNGLGQAPQPDQELADVLRQLLETGPVASDVWASRVTRFDALFDVIAQRVA</sequence>
<dbReference type="RefSeq" id="WP_075367768.1">
    <property type="nucleotide sequence ID" value="NZ_MSDQ01000002.1"/>
</dbReference>
<accession>A0A1Q8THL2</accession>
<organism evidence="3 4">
    <name type="scientific">Chromohalobacter japonicus</name>
    <dbReference type="NCBI Taxonomy" id="223900"/>
    <lineage>
        <taxon>Bacteria</taxon>
        <taxon>Pseudomonadati</taxon>
        <taxon>Pseudomonadota</taxon>
        <taxon>Gammaproteobacteria</taxon>
        <taxon>Oceanospirillales</taxon>
        <taxon>Halomonadaceae</taxon>
        <taxon>Chromohalobacter</taxon>
    </lineage>
</organism>
<proteinExistence type="predicted"/>
<evidence type="ECO:0000256" key="1">
    <source>
        <dbReference type="SAM" id="Coils"/>
    </source>
</evidence>
<keyword evidence="4" id="KW-1185">Reference proteome</keyword>